<dbReference type="GO" id="GO:0003676">
    <property type="term" value="F:nucleic acid binding"/>
    <property type="evidence" value="ECO:0007669"/>
    <property type="project" value="InterPro"/>
</dbReference>
<dbReference type="Pfam" id="PF13966">
    <property type="entry name" value="zf-RVT"/>
    <property type="match status" value="1"/>
</dbReference>
<organism evidence="3 4">
    <name type="scientific">Lithocarpus litseifolius</name>
    <dbReference type="NCBI Taxonomy" id="425828"/>
    <lineage>
        <taxon>Eukaryota</taxon>
        <taxon>Viridiplantae</taxon>
        <taxon>Streptophyta</taxon>
        <taxon>Embryophyta</taxon>
        <taxon>Tracheophyta</taxon>
        <taxon>Spermatophyta</taxon>
        <taxon>Magnoliopsida</taxon>
        <taxon>eudicotyledons</taxon>
        <taxon>Gunneridae</taxon>
        <taxon>Pentapetalae</taxon>
        <taxon>rosids</taxon>
        <taxon>fabids</taxon>
        <taxon>Fagales</taxon>
        <taxon>Fagaceae</taxon>
        <taxon>Lithocarpus</taxon>
    </lineage>
</organism>
<dbReference type="InterPro" id="IPR002156">
    <property type="entry name" value="RNaseH_domain"/>
</dbReference>
<evidence type="ECO:0000313" key="3">
    <source>
        <dbReference type="EMBL" id="KAK9994219.1"/>
    </source>
</evidence>
<reference evidence="3 4" key="1">
    <citation type="submission" date="2024-01" db="EMBL/GenBank/DDBJ databases">
        <title>A telomere-to-telomere, gap-free genome of sweet tea (Lithocarpus litseifolius).</title>
        <authorList>
            <person name="Zhou J."/>
        </authorList>
    </citation>
    <scope>NUCLEOTIDE SEQUENCE [LARGE SCALE GENOMIC DNA]</scope>
    <source>
        <strain evidence="3">Zhou-2022a</strain>
        <tissue evidence="3">Leaf</tissue>
    </source>
</reference>
<dbReference type="SUPFAM" id="SSF53098">
    <property type="entry name" value="Ribonuclease H-like"/>
    <property type="match status" value="1"/>
</dbReference>
<dbReference type="InterPro" id="IPR053151">
    <property type="entry name" value="RNase_H-like"/>
</dbReference>
<feature type="domain" description="RNase H type-1" evidence="1">
    <location>
        <begin position="394"/>
        <end position="512"/>
    </location>
</feature>
<feature type="domain" description="Reverse transcriptase zinc-binding" evidence="2">
    <location>
        <begin position="294"/>
        <end position="346"/>
    </location>
</feature>
<keyword evidence="4" id="KW-1185">Reference proteome</keyword>
<dbReference type="EMBL" id="JAZDWU010000008">
    <property type="protein sequence ID" value="KAK9994219.1"/>
    <property type="molecule type" value="Genomic_DNA"/>
</dbReference>
<comment type="caution">
    <text evidence="3">The sequence shown here is derived from an EMBL/GenBank/DDBJ whole genome shotgun (WGS) entry which is preliminary data.</text>
</comment>
<dbReference type="InterPro" id="IPR026960">
    <property type="entry name" value="RVT-Znf"/>
</dbReference>
<evidence type="ECO:0000259" key="2">
    <source>
        <dbReference type="Pfam" id="PF13966"/>
    </source>
</evidence>
<dbReference type="GO" id="GO:0004523">
    <property type="term" value="F:RNA-DNA hybrid ribonuclease activity"/>
    <property type="evidence" value="ECO:0007669"/>
    <property type="project" value="InterPro"/>
</dbReference>
<evidence type="ECO:0008006" key="5">
    <source>
        <dbReference type="Google" id="ProtNLM"/>
    </source>
</evidence>
<dbReference type="PANTHER" id="PTHR47723:SF19">
    <property type="entry name" value="POLYNUCLEOTIDYL TRANSFERASE, RIBONUCLEASE H-LIKE SUPERFAMILY PROTEIN"/>
    <property type="match status" value="1"/>
</dbReference>
<evidence type="ECO:0000313" key="4">
    <source>
        <dbReference type="Proteomes" id="UP001459277"/>
    </source>
</evidence>
<dbReference type="Proteomes" id="UP001459277">
    <property type="component" value="Unassembled WGS sequence"/>
</dbReference>
<dbReference type="InterPro" id="IPR036397">
    <property type="entry name" value="RNaseH_sf"/>
</dbReference>
<dbReference type="PANTHER" id="PTHR47723">
    <property type="entry name" value="OS05G0353850 PROTEIN"/>
    <property type="match status" value="1"/>
</dbReference>
<name>A0AAW2CBF1_9ROSI</name>
<proteinExistence type="predicted"/>
<dbReference type="InterPro" id="IPR044730">
    <property type="entry name" value="RNase_H-like_dom_plant"/>
</dbReference>
<evidence type="ECO:0000259" key="1">
    <source>
        <dbReference type="Pfam" id="PF13456"/>
    </source>
</evidence>
<accession>A0AAW2CBF1</accession>
<sequence>MPALFKAPVQAYVLFQRFKSAGTGLLNFAQQRPMPALFKAPPNVDRDTRESLNDILGFASAPSLGKYLRIPIRHPRSSSHEYNFVLDRVKQKLAGWKASMLSFAGRAILIQAFSTAIPSYVMQCAKLPGRILDGIDRVTRTKEEGGLGLQATKVRNTALLAKLNWRLHTEREALWAQVLWKKYHNNRRLNASNPDRLPCSQVWTAITRGRETFEKDRLMMISRDSNVSFWRGNWLSKGPLRNLIQGPLTQGATHLEVKDVLTGHTYWMGNPGGTFDLRSAYSIAMGTETDMIVRDFGWMCAHGSIGVKACLVRRGMVEEESCRICQRASETILHALRDCHKVKEIWSLNPNLSYEIVNQAVEFLCYVASPRNPTRVVSRSIRWEKPAMGWKKLNTDGSVLGSCGQAGCGGVVRDDQGNWIAGFSRHIGTTNCFVAELWGLRDGLSLCLSLNIPCLVVEVDAKAVVDVLRNYNYDNIVISPIMDDCRQLVSCFQQIQIKHCYRQANRCANYLSPPVDVLQTLSHKTIIQLITKMTLK</sequence>
<dbReference type="Pfam" id="PF13456">
    <property type="entry name" value="RVT_3"/>
    <property type="match status" value="1"/>
</dbReference>
<dbReference type="AlphaFoldDB" id="A0AAW2CBF1"/>
<gene>
    <name evidence="3" type="ORF">SO802_023922</name>
</gene>
<dbReference type="CDD" id="cd06222">
    <property type="entry name" value="RNase_H_like"/>
    <property type="match status" value="1"/>
</dbReference>
<protein>
    <recommendedName>
        <fullName evidence="5">RNase H type-1 domain-containing protein</fullName>
    </recommendedName>
</protein>
<dbReference type="Gene3D" id="3.30.420.10">
    <property type="entry name" value="Ribonuclease H-like superfamily/Ribonuclease H"/>
    <property type="match status" value="1"/>
</dbReference>
<dbReference type="InterPro" id="IPR012337">
    <property type="entry name" value="RNaseH-like_sf"/>
</dbReference>